<reference evidence="1 2" key="1">
    <citation type="submission" date="2017-02" db="EMBL/GenBank/DDBJ databases">
        <title>Legionella quilivanii strain from human: case report and whole genome sequencing analysis.</title>
        <authorList>
            <person name="Lalancette C."/>
            <person name="Leduc J.-M."/>
            <person name="Levesque S."/>
            <person name="Fournier E."/>
            <person name="Saoud J."/>
            <person name="Faucher S.P."/>
            <person name="Bernard K."/>
            <person name="Martineau C."/>
            <person name="Longtin J."/>
        </authorList>
    </citation>
    <scope>NUCLEOTIDE SEQUENCE [LARGE SCALE GENOMIC DNA]</scope>
    <source>
        <strain evidence="1 2">ID143958</strain>
    </source>
</reference>
<organism evidence="1 2">
    <name type="scientific">Legionella quinlivanii</name>
    <dbReference type="NCBI Taxonomy" id="45073"/>
    <lineage>
        <taxon>Bacteria</taxon>
        <taxon>Pseudomonadati</taxon>
        <taxon>Pseudomonadota</taxon>
        <taxon>Gammaproteobacteria</taxon>
        <taxon>Legionellales</taxon>
        <taxon>Legionellaceae</taxon>
        <taxon>Legionella</taxon>
    </lineage>
</organism>
<gene>
    <name evidence="1" type="ORF">B1207_11715</name>
</gene>
<evidence type="ECO:0000313" key="2">
    <source>
        <dbReference type="Proteomes" id="UP000249458"/>
    </source>
</evidence>
<proteinExistence type="predicted"/>
<dbReference type="Proteomes" id="UP000249458">
    <property type="component" value="Unassembled WGS sequence"/>
</dbReference>
<name>A0A364LHJ1_9GAMM</name>
<evidence type="ECO:0000313" key="1">
    <source>
        <dbReference type="EMBL" id="RAP35742.1"/>
    </source>
</evidence>
<protein>
    <recommendedName>
        <fullName evidence="3">SIR2-like domain-containing protein</fullName>
    </recommendedName>
</protein>
<dbReference type="AlphaFoldDB" id="A0A364LHJ1"/>
<accession>A0A364LHJ1</accession>
<evidence type="ECO:0008006" key="3">
    <source>
        <dbReference type="Google" id="ProtNLM"/>
    </source>
</evidence>
<comment type="caution">
    <text evidence="1">The sequence shown here is derived from an EMBL/GenBank/DDBJ whole genome shotgun (WGS) entry which is preliminary data.</text>
</comment>
<sequence length="354" mass="42254">MFKCSLDPVNLLKKIIEISRFKSLFILGAGVSYSYIKSRYDLMNDAKEELVKIYSYPLVNDEYDNTEEEKIRLQIIGSKFIKNNPEDGKLIIDNNNMQDYLERMIHANPQFIEYICAKNYTLDEYPEFCPEYQIFNYVNSASIIINLNHDNLAEFFVKKLNVITLHGTITPKQKKIIMKYLSFSLDLDLRRYFFKDLYFATRESESLLIKRDSYRLFSDILKVNKFKNIVIVGYSFFKKNFDEIYDVVTYDLICDYLQKNKAQVIIIDPFPNDVANILRRGLSSLDIKCYPVYWNSFVWAYYKTIEFKRTTSQSLSLIDLNRFIVFYDYYVQNNCMDAKNNHFLEQLRKKSFDW</sequence>
<dbReference type="EMBL" id="MVJN01000008">
    <property type="protein sequence ID" value="RAP35742.1"/>
    <property type="molecule type" value="Genomic_DNA"/>
</dbReference>
<dbReference type="RefSeq" id="WP_112220140.1">
    <property type="nucleotide sequence ID" value="NZ_MVJN01000008.1"/>
</dbReference>